<feature type="transmembrane region" description="Helical" evidence="5">
    <location>
        <begin position="459"/>
        <end position="478"/>
    </location>
</feature>
<feature type="transmembrane region" description="Helical" evidence="5">
    <location>
        <begin position="275"/>
        <end position="298"/>
    </location>
</feature>
<feature type="transmembrane region" description="Helical" evidence="5">
    <location>
        <begin position="6"/>
        <end position="23"/>
    </location>
</feature>
<dbReference type="STRING" id="1604004.HLASA_1213"/>
<feature type="transmembrane region" description="Helical" evidence="5">
    <location>
        <begin position="203"/>
        <end position="230"/>
    </location>
</feature>
<dbReference type="EC" id="1.6.5.3" evidence="7"/>
<dbReference type="AlphaFoldDB" id="A0A0F7PAG1"/>
<feature type="transmembrane region" description="Helical" evidence="5">
    <location>
        <begin position="305"/>
        <end position="324"/>
    </location>
</feature>
<dbReference type="PRINTS" id="PR01434">
    <property type="entry name" value="NADHDHGNASE5"/>
</dbReference>
<dbReference type="GO" id="GO:0016491">
    <property type="term" value="F:oxidoreductase activity"/>
    <property type="evidence" value="ECO:0007669"/>
    <property type="project" value="UniProtKB-KW"/>
</dbReference>
<feature type="domain" description="NADH:quinone oxidoreductase/Mrp antiporter transmembrane" evidence="6">
    <location>
        <begin position="125"/>
        <end position="430"/>
    </location>
</feature>
<dbReference type="Pfam" id="PF00361">
    <property type="entry name" value="Proton_antipo_M"/>
    <property type="match status" value="1"/>
</dbReference>
<dbReference type="NCBIfam" id="TIGR01770">
    <property type="entry name" value="NDH_I_N"/>
    <property type="match status" value="1"/>
</dbReference>
<name>A0A0F7PAG1_9EURY</name>
<dbReference type="HAMAP" id="MF_00445">
    <property type="entry name" value="NDH1_NuoN_1"/>
    <property type="match status" value="1"/>
</dbReference>
<sequence>MVQLPYLTPQYLLALTALVLLLYDTISPNSRQNGVLAGIATTGGLLTAAVSAWFLAAGTGLGSYEAFSGALVVDQMSLFFTFIVGSVTTLVVVASYDYVRDEPHIGEYYSLVALAATGMALMGAANSLVTVFVSLELASLPSYALVGYLKTNKGSVEAALKYFLVGALSSAIMVYGISLIYGVTGTLLLDGIGDAVVDLEPGLVGILGLGVLMMTGGFLFKTAAVPFHFWAPDAYEGAPAPISGFISSASKAAGFAVAFRVLLEAFPIDVIGTTIPWTWLFVIVAAITMTLGNFAAAVQENVKRMLAYSSVGHAGYVLIGLAAIGGGTSEADTLVLGAAMMHLLVYGFMNTGAFLFIALAEYWGVGRTFEDYNGLARRAPVASLAMTVFMFSLAGLPVGAGFLSKYFLFAGAIQAGFWWLAAIAAVNSALSLYYYSRVVKAIWIEEPVSEISVDRTPTGIYLAVIGAAVVTVGLLFAFDPVAQWAIDAAAIVL</sequence>
<dbReference type="GeneID" id="26010561"/>
<dbReference type="KEGG" id="hsf:HLASA_1213"/>
<organism evidence="7 10">
    <name type="scientific">Halanaeroarchaeum sulfurireducens</name>
    <dbReference type="NCBI Taxonomy" id="1604004"/>
    <lineage>
        <taxon>Archaea</taxon>
        <taxon>Methanobacteriati</taxon>
        <taxon>Methanobacteriota</taxon>
        <taxon>Stenosarchaea group</taxon>
        <taxon>Halobacteria</taxon>
        <taxon>Halobacteriales</taxon>
        <taxon>Halobacteriaceae</taxon>
        <taxon>Halanaeroarchaeum</taxon>
    </lineage>
</organism>
<protein>
    <submittedName>
        <fullName evidence="7">NADH-quinone oxidoreductase subunit N</fullName>
        <ecNumber evidence="7">1.6.5.3</ecNumber>
    </submittedName>
</protein>
<evidence type="ECO:0000313" key="8">
    <source>
        <dbReference type="EMBL" id="ALG82107.1"/>
    </source>
</evidence>
<dbReference type="KEGG" id="hsu:HLASF_1225"/>
<feature type="transmembrane region" description="Helical" evidence="5">
    <location>
        <begin position="35"/>
        <end position="56"/>
    </location>
</feature>
<evidence type="ECO:0000256" key="3">
    <source>
        <dbReference type="ARBA" id="ARBA00022989"/>
    </source>
</evidence>
<dbReference type="HOGENOM" id="CLU_007100_1_1_2"/>
<dbReference type="PATRIC" id="fig|1604004.4.peg.1286"/>
<dbReference type="EMBL" id="CP011564">
    <property type="protein sequence ID" value="ALG82107.1"/>
    <property type="molecule type" value="Genomic_DNA"/>
</dbReference>
<evidence type="ECO:0000256" key="1">
    <source>
        <dbReference type="ARBA" id="ARBA00004141"/>
    </source>
</evidence>
<dbReference type="GO" id="GO:0008137">
    <property type="term" value="F:NADH dehydrogenase (ubiquinone) activity"/>
    <property type="evidence" value="ECO:0007669"/>
    <property type="project" value="InterPro"/>
</dbReference>
<evidence type="ECO:0000313" key="9">
    <source>
        <dbReference type="Proteomes" id="UP000060390"/>
    </source>
</evidence>
<dbReference type="RefSeq" id="WP_050048436.1">
    <property type="nucleotide sequence ID" value="NZ_CP008874.1"/>
</dbReference>
<evidence type="ECO:0000259" key="6">
    <source>
        <dbReference type="Pfam" id="PF00361"/>
    </source>
</evidence>
<reference evidence="8 9" key="3">
    <citation type="journal article" date="2016" name="Stand. Genomic Sci.">
        <title>Complete genome sequence of 'Halanaeroarchaeum sulfurireducens' M27-SA2, a sulfur-reducing and acetate-oxidizing haloarchaeon from the deep-sea hypersaline anoxic lake Medee.</title>
        <authorList>
            <person name="Messina E."/>
            <person name="Sorokin D.Y."/>
            <person name="Kublanov I.V."/>
            <person name="Toshchakov S."/>
            <person name="Lopatina A."/>
            <person name="Arcadi E."/>
            <person name="Smedile F."/>
            <person name="La Spada G."/>
            <person name="La Cono V."/>
            <person name="Yakimov M.M."/>
        </authorList>
    </citation>
    <scope>NUCLEOTIDE SEQUENCE [LARGE SCALE GENOMIC DNA]</scope>
    <source>
        <strain evidence="8 9">M27-SA2</strain>
    </source>
</reference>
<evidence type="ECO:0000313" key="7">
    <source>
        <dbReference type="EMBL" id="AKH97712.1"/>
    </source>
</evidence>
<comment type="subcellular location">
    <subcellularLocation>
        <location evidence="1">Membrane</location>
        <topology evidence="1">Multi-pass membrane protein</topology>
    </subcellularLocation>
</comment>
<evidence type="ECO:0000313" key="10">
    <source>
        <dbReference type="Proteomes" id="UP000069906"/>
    </source>
</evidence>
<feature type="transmembrane region" description="Helical" evidence="5">
    <location>
        <begin position="416"/>
        <end position="435"/>
    </location>
</feature>
<feature type="transmembrane region" description="Helical" evidence="5">
    <location>
        <begin position="162"/>
        <end position="183"/>
    </location>
</feature>
<feature type="transmembrane region" description="Helical" evidence="5">
    <location>
        <begin position="381"/>
        <end position="404"/>
    </location>
</feature>
<gene>
    <name evidence="7" type="primary">nuoN</name>
    <name evidence="8" type="ORF">HLASA_1213</name>
    <name evidence="7" type="ORF">HLASF_1225</name>
</gene>
<feature type="transmembrane region" description="Helical" evidence="5">
    <location>
        <begin position="76"/>
        <end position="96"/>
    </location>
</feature>
<dbReference type="GO" id="GO:0042773">
    <property type="term" value="P:ATP synthesis coupled electron transport"/>
    <property type="evidence" value="ECO:0007669"/>
    <property type="project" value="InterPro"/>
</dbReference>
<feature type="transmembrane region" description="Helical" evidence="5">
    <location>
        <begin position="108"/>
        <end position="125"/>
    </location>
</feature>
<evidence type="ECO:0000256" key="2">
    <source>
        <dbReference type="ARBA" id="ARBA00022692"/>
    </source>
</evidence>
<evidence type="ECO:0000256" key="5">
    <source>
        <dbReference type="SAM" id="Phobius"/>
    </source>
</evidence>
<dbReference type="InterPro" id="IPR010096">
    <property type="entry name" value="NADH-Q_OxRdtase_suN/2"/>
</dbReference>
<dbReference type="PANTHER" id="PTHR22773">
    <property type="entry name" value="NADH DEHYDROGENASE"/>
    <property type="match status" value="1"/>
</dbReference>
<dbReference type="EMBL" id="CP008874">
    <property type="protein sequence ID" value="AKH97712.1"/>
    <property type="molecule type" value="Genomic_DNA"/>
</dbReference>
<dbReference type="Proteomes" id="UP000060390">
    <property type="component" value="Chromosome"/>
</dbReference>
<proteinExistence type="inferred from homology"/>
<dbReference type="Proteomes" id="UP000069906">
    <property type="component" value="Chromosome"/>
</dbReference>
<keyword evidence="4 5" id="KW-0472">Membrane</keyword>
<feature type="transmembrane region" description="Helical" evidence="5">
    <location>
        <begin position="336"/>
        <end position="360"/>
    </location>
</feature>
<keyword evidence="10" id="KW-1185">Reference proteome</keyword>
<reference evidence="9" key="2">
    <citation type="submission" date="2015-05" db="EMBL/GenBank/DDBJ databases">
        <title>Complete genome sequence of Halanaeroarchaeum sulfurireducens type strain M27-SA2, a sulfate-reducer haloarchaeon from marine anoxic lake Medee.</title>
        <authorList>
            <person name="Messina E."/>
            <person name="Kublanov I.V."/>
            <person name="Toshchakov S."/>
            <person name="Arcadi E."/>
            <person name="La Spada G."/>
            <person name="La Cono V."/>
            <person name="Yakimov M.M."/>
        </authorList>
    </citation>
    <scope>NUCLEOTIDE SEQUENCE [LARGE SCALE GENOMIC DNA]</scope>
    <source>
        <strain evidence="9">M27-SA2</strain>
    </source>
</reference>
<reference evidence="7 10" key="1">
    <citation type="journal article" date="2015" name="ISME J.">
        <title>Elemental sulfur and acetate can support life of a novel strictly anaerobic haloarchaeon.</title>
        <authorList>
            <person name="Sorokin D.Y."/>
            <person name="Kublanov I.V."/>
            <person name="Gavrilov S.N."/>
            <person name="Rojo D."/>
            <person name="Roman P."/>
            <person name="Golyshin P.N."/>
            <person name="Slepak V.Z."/>
            <person name="Smedile F."/>
            <person name="Ferrer M."/>
            <person name="Messina E."/>
            <person name="La Cono V."/>
            <person name="Yakimov M.M."/>
        </authorList>
    </citation>
    <scope>NUCLEOTIDE SEQUENCE [LARGE SCALE GENOMIC DNA]</scope>
    <source>
        <strain evidence="7 10">HSR2</strain>
    </source>
</reference>
<keyword evidence="7" id="KW-0560">Oxidoreductase</keyword>
<dbReference type="InterPro" id="IPR001750">
    <property type="entry name" value="ND/Mrp_TM"/>
</dbReference>
<dbReference type="GO" id="GO:0016020">
    <property type="term" value="C:membrane"/>
    <property type="evidence" value="ECO:0007669"/>
    <property type="project" value="UniProtKB-SubCell"/>
</dbReference>
<keyword evidence="3 5" id="KW-1133">Transmembrane helix</keyword>
<evidence type="ECO:0000256" key="4">
    <source>
        <dbReference type="ARBA" id="ARBA00023136"/>
    </source>
</evidence>
<accession>A0A0F7PAG1</accession>
<keyword evidence="2 5" id="KW-0812">Transmembrane</keyword>
<dbReference type="OrthoDB" id="29144at2157"/>